<dbReference type="InterPro" id="IPR029044">
    <property type="entry name" value="Nucleotide-diphossugar_trans"/>
</dbReference>
<dbReference type="AlphaFoldDB" id="A0A7W4URL2"/>
<evidence type="ECO:0000256" key="4">
    <source>
        <dbReference type="SAM" id="Phobius"/>
    </source>
</evidence>
<feature type="transmembrane region" description="Helical" evidence="4">
    <location>
        <begin position="302"/>
        <end position="333"/>
    </location>
</feature>
<evidence type="ECO:0000313" key="6">
    <source>
        <dbReference type="Proteomes" id="UP000545286"/>
    </source>
</evidence>
<feature type="transmembrane region" description="Helical" evidence="4">
    <location>
        <begin position="353"/>
        <end position="374"/>
    </location>
</feature>
<proteinExistence type="inferred from homology"/>
<dbReference type="Gene3D" id="3.90.550.10">
    <property type="entry name" value="Spore Coat Polysaccharide Biosynthesis Protein SpsA, Chain A"/>
    <property type="match status" value="1"/>
</dbReference>
<evidence type="ECO:0000256" key="3">
    <source>
        <dbReference type="ARBA" id="ARBA00022679"/>
    </source>
</evidence>
<dbReference type="CDD" id="cd06423">
    <property type="entry name" value="CESA_like"/>
    <property type="match status" value="1"/>
</dbReference>
<gene>
    <name evidence="5" type="ORF">FHX72_003485</name>
</gene>
<dbReference type="RefSeq" id="WP_183626625.1">
    <property type="nucleotide sequence ID" value="NZ_JACHWJ010000006.1"/>
</dbReference>
<dbReference type="Pfam" id="PF13641">
    <property type="entry name" value="Glyco_tranf_2_3"/>
    <property type="match status" value="1"/>
</dbReference>
<keyword evidence="3 5" id="KW-0808">Transferase</keyword>
<keyword evidence="6" id="KW-1185">Reference proteome</keyword>
<dbReference type="GO" id="GO:0016757">
    <property type="term" value="F:glycosyltransferase activity"/>
    <property type="evidence" value="ECO:0007669"/>
    <property type="project" value="UniProtKB-KW"/>
</dbReference>
<organism evidence="5 6">
    <name type="scientific">Pseudoclavibacter helvolus</name>
    <dbReference type="NCBI Taxonomy" id="255205"/>
    <lineage>
        <taxon>Bacteria</taxon>
        <taxon>Bacillati</taxon>
        <taxon>Actinomycetota</taxon>
        <taxon>Actinomycetes</taxon>
        <taxon>Micrococcales</taxon>
        <taxon>Microbacteriaceae</taxon>
        <taxon>Pseudoclavibacter</taxon>
    </lineage>
</organism>
<dbReference type="PANTHER" id="PTHR43630:SF1">
    <property type="entry name" value="POLY-BETA-1,6-N-ACETYL-D-GLUCOSAMINE SYNTHASE"/>
    <property type="match status" value="1"/>
</dbReference>
<dbReference type="PANTHER" id="PTHR43630">
    <property type="entry name" value="POLY-BETA-1,6-N-ACETYL-D-GLUCOSAMINE SYNTHASE"/>
    <property type="match status" value="1"/>
</dbReference>
<sequence length="420" mass="46210">MPNEVLLLTALILFLFVGANATFWTVTSAIRAVRERRFRLSDLDHTGTGALLFPRDVAILIAAHNEASGIQRTVRSAGSHVPLANVFVASDGSKDATSAIARAEGANVVDISPNRGKAGALEFAIDWFRLADRFEVLMLLDADTVLAPDYLDFALPLFADDGVVAVAGTARTALFPGPTSRLGELLITHRDRMYVVMQYLLKFGQAASFANAVMIVPGFASLYRTRILKHVDISAPGLVIEDYNMTFEVHAKRLGRIAFDPRIATAYTQDPDTLRSYVAQVRRWNLGFWQTLRRHSGMQARFGTLAAFSVIEITLSSLFIALTPVLVLVSFVVGLPEVVAADSFEDLAARFPAFLLLIAFFVADLALTVVALCISRRRAFVKWSALLPLLRWLDAVLCLQAALLSFKRGSDGRWRSPVRR</sequence>
<comment type="similarity">
    <text evidence="1">Belongs to the glycosyltransferase 2 family.</text>
</comment>
<dbReference type="SUPFAM" id="SSF53448">
    <property type="entry name" value="Nucleotide-diphospho-sugar transferases"/>
    <property type="match status" value="1"/>
</dbReference>
<protein>
    <submittedName>
        <fullName evidence="5">Cellulose synthase/poly-beta-1,6-N-acetylglucosamine synthase-like glycosyltransferase</fullName>
    </submittedName>
</protein>
<name>A0A7W4URL2_9MICO</name>
<dbReference type="Proteomes" id="UP000545286">
    <property type="component" value="Unassembled WGS sequence"/>
</dbReference>
<reference evidence="5 6" key="1">
    <citation type="submission" date="2020-08" db="EMBL/GenBank/DDBJ databases">
        <title>Sequencing the genomes of 1000 actinobacteria strains.</title>
        <authorList>
            <person name="Klenk H.-P."/>
        </authorList>
    </citation>
    <scope>NUCLEOTIDE SEQUENCE [LARGE SCALE GENOMIC DNA]</scope>
    <source>
        <strain evidence="5 6">DSM 20419</strain>
    </source>
</reference>
<comment type="caution">
    <text evidence="5">The sequence shown here is derived from an EMBL/GenBank/DDBJ whole genome shotgun (WGS) entry which is preliminary data.</text>
</comment>
<dbReference type="EMBL" id="JACHWJ010000006">
    <property type="protein sequence ID" value="MBB2959320.1"/>
    <property type="molecule type" value="Genomic_DNA"/>
</dbReference>
<evidence type="ECO:0000313" key="5">
    <source>
        <dbReference type="EMBL" id="MBB2959320.1"/>
    </source>
</evidence>
<evidence type="ECO:0000256" key="1">
    <source>
        <dbReference type="ARBA" id="ARBA00006739"/>
    </source>
</evidence>
<keyword evidence="4" id="KW-1133">Transmembrane helix</keyword>
<keyword evidence="4" id="KW-0472">Membrane</keyword>
<accession>A0A7W4URL2</accession>
<evidence type="ECO:0000256" key="2">
    <source>
        <dbReference type="ARBA" id="ARBA00022676"/>
    </source>
</evidence>
<keyword evidence="2" id="KW-0328">Glycosyltransferase</keyword>
<keyword evidence="4" id="KW-0812">Transmembrane</keyword>